<dbReference type="GO" id="GO:0008270">
    <property type="term" value="F:zinc ion binding"/>
    <property type="evidence" value="ECO:0007669"/>
    <property type="project" value="UniProtKB-KW"/>
</dbReference>
<dbReference type="SUPFAM" id="SSF57756">
    <property type="entry name" value="Retrovirus zinc finger-like domains"/>
    <property type="match status" value="1"/>
</dbReference>
<dbReference type="Pfam" id="PF00098">
    <property type="entry name" value="zf-CCHC"/>
    <property type="match status" value="1"/>
</dbReference>
<accession>A0A7M5TTX5</accession>
<evidence type="ECO:0000256" key="1">
    <source>
        <dbReference type="PROSITE-ProRule" id="PRU00047"/>
    </source>
</evidence>
<dbReference type="PROSITE" id="PS50158">
    <property type="entry name" value="ZF_CCHC"/>
    <property type="match status" value="1"/>
</dbReference>
<dbReference type="OrthoDB" id="8960550at2759"/>
<feature type="domain" description="CCHC-type" evidence="2">
    <location>
        <begin position="141"/>
        <end position="156"/>
    </location>
</feature>
<reference evidence="3" key="1">
    <citation type="submission" date="2021-01" db="UniProtKB">
        <authorList>
            <consortium name="EnsemblMetazoa"/>
        </authorList>
    </citation>
    <scope>IDENTIFICATION</scope>
</reference>
<dbReference type="AlphaFoldDB" id="A0A7M5TTX5"/>
<organism evidence="3 4">
    <name type="scientific">Clytia hemisphaerica</name>
    <dbReference type="NCBI Taxonomy" id="252671"/>
    <lineage>
        <taxon>Eukaryota</taxon>
        <taxon>Metazoa</taxon>
        <taxon>Cnidaria</taxon>
        <taxon>Hydrozoa</taxon>
        <taxon>Hydroidolina</taxon>
        <taxon>Leptothecata</taxon>
        <taxon>Obeliida</taxon>
        <taxon>Clytiidae</taxon>
        <taxon>Clytia</taxon>
    </lineage>
</organism>
<evidence type="ECO:0000313" key="3">
    <source>
        <dbReference type="EnsemblMetazoa" id="CLYHEMP001819.1"/>
    </source>
</evidence>
<keyword evidence="4" id="KW-1185">Reference proteome</keyword>
<name>A0A7M5TTX5_9CNID</name>
<protein>
    <recommendedName>
        <fullName evidence="2">CCHC-type domain-containing protein</fullName>
    </recommendedName>
</protein>
<proteinExistence type="predicted"/>
<dbReference type="EnsemblMetazoa" id="CLYHEMT001819.1">
    <property type="protein sequence ID" value="CLYHEMP001819.1"/>
    <property type="gene ID" value="CLYHEMG001819"/>
</dbReference>
<dbReference type="Proteomes" id="UP000594262">
    <property type="component" value="Unplaced"/>
</dbReference>
<keyword evidence="1" id="KW-0862">Zinc</keyword>
<dbReference type="InterPro" id="IPR036875">
    <property type="entry name" value="Znf_CCHC_sf"/>
</dbReference>
<sequence>MEKELLKRQKIICLADRSVAGWDSVQEYLPNDLFEDGDDDRWRKAEGRAISSLKRKHQQDPSNNVVPNKKFMSPQYNHAVQNYQSRPQLPIQHVVPQQQQVFIPLHQRPFLWQGASGEGTSTNHLQPFSQPRRYPVPLNACFVCGETGHWKHQCPKR</sequence>
<dbReference type="Gene3D" id="4.10.60.10">
    <property type="entry name" value="Zinc finger, CCHC-type"/>
    <property type="match status" value="1"/>
</dbReference>
<evidence type="ECO:0000313" key="4">
    <source>
        <dbReference type="Proteomes" id="UP000594262"/>
    </source>
</evidence>
<keyword evidence="1" id="KW-0863">Zinc-finger</keyword>
<keyword evidence="1" id="KW-0479">Metal-binding</keyword>
<dbReference type="SMART" id="SM00343">
    <property type="entry name" value="ZnF_C2HC"/>
    <property type="match status" value="1"/>
</dbReference>
<evidence type="ECO:0000259" key="2">
    <source>
        <dbReference type="PROSITE" id="PS50158"/>
    </source>
</evidence>
<dbReference type="InterPro" id="IPR001878">
    <property type="entry name" value="Znf_CCHC"/>
</dbReference>
<dbReference type="GO" id="GO:0003676">
    <property type="term" value="F:nucleic acid binding"/>
    <property type="evidence" value="ECO:0007669"/>
    <property type="project" value="InterPro"/>
</dbReference>